<sequence length="132" mass="15228">MLFVNGHTPLDILTCQQPHFTPVGLQLAIDFMHSRAIRVQFHKLTDAMAAAHARGISDMMHALELKEVIEFAVDELPPMLYEMLDILRQERALLGRCCGWITLKVEMMNSSDCWKLQEVMPFSTTRELRKTR</sequence>
<reference evidence="2" key="1">
    <citation type="submission" date="2024-02" db="UniProtKB">
        <authorList>
            <consortium name="WormBaseParasite"/>
        </authorList>
    </citation>
    <scope>IDENTIFICATION</scope>
</reference>
<organism evidence="1 2">
    <name type="scientific">Mesorhabditis belari</name>
    <dbReference type="NCBI Taxonomy" id="2138241"/>
    <lineage>
        <taxon>Eukaryota</taxon>
        <taxon>Metazoa</taxon>
        <taxon>Ecdysozoa</taxon>
        <taxon>Nematoda</taxon>
        <taxon>Chromadorea</taxon>
        <taxon>Rhabditida</taxon>
        <taxon>Rhabditina</taxon>
        <taxon>Rhabditomorpha</taxon>
        <taxon>Rhabditoidea</taxon>
        <taxon>Rhabditidae</taxon>
        <taxon>Mesorhabditinae</taxon>
        <taxon>Mesorhabditis</taxon>
    </lineage>
</organism>
<dbReference type="WBParaSite" id="MBELARI_LOCUS20961">
    <property type="protein sequence ID" value="MBELARI_LOCUS20961"/>
    <property type="gene ID" value="MBELARI_LOCUS20961"/>
</dbReference>
<keyword evidence="1" id="KW-1185">Reference proteome</keyword>
<evidence type="ECO:0000313" key="1">
    <source>
        <dbReference type="Proteomes" id="UP000887575"/>
    </source>
</evidence>
<accession>A0AAF3F351</accession>
<evidence type="ECO:0000313" key="2">
    <source>
        <dbReference type="WBParaSite" id="MBELARI_LOCUS20961"/>
    </source>
</evidence>
<name>A0AAF3F351_9BILA</name>
<dbReference type="AlphaFoldDB" id="A0AAF3F351"/>
<proteinExistence type="predicted"/>
<dbReference type="Proteomes" id="UP000887575">
    <property type="component" value="Unassembled WGS sequence"/>
</dbReference>
<protein>
    <submittedName>
        <fullName evidence="2">Uncharacterized protein</fullName>
    </submittedName>
</protein>